<reference evidence="1 2" key="1">
    <citation type="journal article" date="2020" name="Cell">
        <title>Large-Scale Comparative Analyses of Tick Genomes Elucidate Their Genetic Diversity and Vector Capacities.</title>
        <authorList>
            <consortium name="Tick Genome and Microbiome Consortium (TIGMIC)"/>
            <person name="Jia N."/>
            <person name="Wang J."/>
            <person name="Shi W."/>
            <person name="Du L."/>
            <person name="Sun Y."/>
            <person name="Zhan W."/>
            <person name="Jiang J.F."/>
            <person name="Wang Q."/>
            <person name="Zhang B."/>
            <person name="Ji P."/>
            <person name="Bell-Sakyi L."/>
            <person name="Cui X.M."/>
            <person name="Yuan T.T."/>
            <person name="Jiang B.G."/>
            <person name="Yang W.F."/>
            <person name="Lam T.T."/>
            <person name="Chang Q.C."/>
            <person name="Ding S.J."/>
            <person name="Wang X.J."/>
            <person name="Zhu J.G."/>
            <person name="Ruan X.D."/>
            <person name="Zhao L."/>
            <person name="Wei J.T."/>
            <person name="Ye R.Z."/>
            <person name="Que T.C."/>
            <person name="Du C.H."/>
            <person name="Zhou Y.H."/>
            <person name="Cheng J.X."/>
            <person name="Dai P.F."/>
            <person name="Guo W.B."/>
            <person name="Han X.H."/>
            <person name="Huang E.J."/>
            <person name="Li L.F."/>
            <person name="Wei W."/>
            <person name="Gao Y.C."/>
            <person name="Liu J.Z."/>
            <person name="Shao H.Z."/>
            <person name="Wang X."/>
            <person name="Wang C.C."/>
            <person name="Yang T.C."/>
            <person name="Huo Q.B."/>
            <person name="Li W."/>
            <person name="Chen H.Y."/>
            <person name="Chen S.E."/>
            <person name="Zhou L.G."/>
            <person name="Ni X.B."/>
            <person name="Tian J.H."/>
            <person name="Sheng Y."/>
            <person name="Liu T."/>
            <person name="Pan Y.S."/>
            <person name="Xia L.Y."/>
            <person name="Li J."/>
            <person name="Zhao F."/>
            <person name="Cao W.C."/>
        </authorList>
    </citation>
    <scope>NUCLEOTIDE SEQUENCE [LARGE SCALE GENOMIC DNA]</scope>
    <source>
        <strain evidence="1">Iper-2018</strain>
    </source>
</reference>
<protein>
    <submittedName>
        <fullName evidence="1">Uncharacterized protein</fullName>
    </submittedName>
</protein>
<sequence>MSTRHLTTFFLRLDGRYYRYTVLPFGIRPALFFMQGLASALAREARARVCPLKGNVAVLSAMPTTIFRWELRAVILAILLAPQLTIVRCDNQAVLFVHLI</sequence>
<name>A0AC60QMJ9_IXOPE</name>
<organism evidence="1 2">
    <name type="scientific">Ixodes persulcatus</name>
    <name type="common">Taiga tick</name>
    <dbReference type="NCBI Taxonomy" id="34615"/>
    <lineage>
        <taxon>Eukaryota</taxon>
        <taxon>Metazoa</taxon>
        <taxon>Ecdysozoa</taxon>
        <taxon>Arthropoda</taxon>
        <taxon>Chelicerata</taxon>
        <taxon>Arachnida</taxon>
        <taxon>Acari</taxon>
        <taxon>Parasitiformes</taxon>
        <taxon>Ixodida</taxon>
        <taxon>Ixodoidea</taxon>
        <taxon>Ixodidae</taxon>
        <taxon>Ixodinae</taxon>
        <taxon>Ixodes</taxon>
    </lineage>
</organism>
<evidence type="ECO:0000313" key="1">
    <source>
        <dbReference type="EMBL" id="KAG0436271.1"/>
    </source>
</evidence>
<comment type="caution">
    <text evidence="1">The sequence shown here is derived from an EMBL/GenBank/DDBJ whole genome shotgun (WGS) entry which is preliminary data.</text>
</comment>
<proteinExistence type="predicted"/>
<dbReference type="EMBL" id="JABSTQ010007074">
    <property type="protein sequence ID" value="KAG0436271.1"/>
    <property type="molecule type" value="Genomic_DNA"/>
</dbReference>
<evidence type="ECO:0000313" key="2">
    <source>
        <dbReference type="Proteomes" id="UP000805193"/>
    </source>
</evidence>
<accession>A0AC60QMJ9</accession>
<keyword evidence="2" id="KW-1185">Reference proteome</keyword>
<dbReference type="Proteomes" id="UP000805193">
    <property type="component" value="Unassembled WGS sequence"/>
</dbReference>
<gene>
    <name evidence="1" type="ORF">HPB47_018042</name>
</gene>